<dbReference type="EMBL" id="FNDN01000005">
    <property type="protein sequence ID" value="SDI12181.1"/>
    <property type="molecule type" value="Genomic_DNA"/>
</dbReference>
<sequence length="322" mass="35460">MLSTMKRGAWADDLTAIRDASLDGVIRARTLEQLGVARSTVWSRCRPEGPWQRILPGVVLLHNGRPSTTQRYLAALTYGGPDCLLSGYAALDVAGYSTADRNDVLLLVPAQQHRRAVSFVDVERTCRMPDGLRRGHLRYAPPSRSLIDVARRLSSADRCRAVLTSGLQRGDVTVDQLARELGDGPNRGSGLPRSIVRELGDDAHSVAELQAQKLYASSGLPRMVHNEDVFGPSGEWIARPDGWLDEVALAWEIDSLRYHFTAEAHAATLQRRARMQRAGIVVVSTLPRQLTSDPRTVLADLRAAHRLACVRPRPAVFLREAA</sequence>
<dbReference type="AlphaFoldDB" id="A0A1G8I0A6"/>
<name>A0A1G8I0A6_9NOCA</name>
<protein>
    <recommendedName>
        <fullName evidence="3">Transcriptional regulator, AbiEi antitoxin, Type IV TA system</fullName>
    </recommendedName>
</protein>
<keyword evidence="2" id="KW-1185">Reference proteome</keyword>
<evidence type="ECO:0000313" key="2">
    <source>
        <dbReference type="Proteomes" id="UP000183263"/>
    </source>
</evidence>
<gene>
    <name evidence="1" type="ORF">SAMN05444695_105116</name>
</gene>
<accession>A0A1G8I0A6</accession>
<organism evidence="1 2">
    <name type="scientific">Rhodococcus triatomae</name>
    <dbReference type="NCBI Taxonomy" id="300028"/>
    <lineage>
        <taxon>Bacteria</taxon>
        <taxon>Bacillati</taxon>
        <taxon>Actinomycetota</taxon>
        <taxon>Actinomycetes</taxon>
        <taxon>Mycobacteriales</taxon>
        <taxon>Nocardiaceae</taxon>
        <taxon>Rhodococcus</taxon>
    </lineage>
</organism>
<reference evidence="1 2" key="1">
    <citation type="submission" date="2016-10" db="EMBL/GenBank/DDBJ databases">
        <authorList>
            <person name="de Groot N.N."/>
        </authorList>
    </citation>
    <scope>NUCLEOTIDE SEQUENCE [LARGE SCALE GENOMIC DNA]</scope>
    <source>
        <strain evidence="1 2">DSM 44892</strain>
    </source>
</reference>
<proteinExistence type="predicted"/>
<evidence type="ECO:0008006" key="3">
    <source>
        <dbReference type="Google" id="ProtNLM"/>
    </source>
</evidence>
<dbReference type="Proteomes" id="UP000183263">
    <property type="component" value="Unassembled WGS sequence"/>
</dbReference>
<evidence type="ECO:0000313" key="1">
    <source>
        <dbReference type="EMBL" id="SDI12181.1"/>
    </source>
</evidence>